<evidence type="ECO:0000313" key="4">
    <source>
        <dbReference type="EMBL" id="WOG92770.1"/>
    </source>
</evidence>
<proteinExistence type="predicted"/>
<feature type="repeat" description="TPR" evidence="3">
    <location>
        <begin position="203"/>
        <end position="236"/>
    </location>
</feature>
<dbReference type="KEGG" id="dcr:108210765"/>
<dbReference type="PROSITE" id="PS50005">
    <property type="entry name" value="TPR"/>
    <property type="match status" value="1"/>
</dbReference>
<dbReference type="InterPro" id="IPR011990">
    <property type="entry name" value="TPR-like_helical_dom_sf"/>
</dbReference>
<protein>
    <recommendedName>
        <fullName evidence="6">MalT-like TPR region domain-containing protein</fullName>
    </recommendedName>
</protein>
<keyword evidence="5" id="KW-1185">Reference proteome</keyword>
<dbReference type="Pfam" id="PF13424">
    <property type="entry name" value="TPR_12"/>
    <property type="match status" value="2"/>
</dbReference>
<evidence type="ECO:0000313" key="5">
    <source>
        <dbReference type="Proteomes" id="UP000077755"/>
    </source>
</evidence>
<dbReference type="SUPFAM" id="SSF48452">
    <property type="entry name" value="TPR-like"/>
    <property type="match status" value="1"/>
</dbReference>
<accession>A0AAF0WRF8</accession>
<dbReference type="PANTHER" id="PTHR45641:SF19">
    <property type="entry name" value="NEPHROCYSTIN-3"/>
    <property type="match status" value="1"/>
</dbReference>
<dbReference type="Pfam" id="PF13374">
    <property type="entry name" value="TPR_10"/>
    <property type="match status" value="1"/>
</dbReference>
<evidence type="ECO:0000256" key="1">
    <source>
        <dbReference type="ARBA" id="ARBA00022737"/>
    </source>
</evidence>
<dbReference type="PANTHER" id="PTHR45641">
    <property type="entry name" value="TETRATRICOPEPTIDE REPEAT PROTEIN (AFU_ORTHOLOGUE AFUA_6G03870)"/>
    <property type="match status" value="1"/>
</dbReference>
<reference evidence="4" key="2">
    <citation type="submission" date="2022-03" db="EMBL/GenBank/DDBJ databases">
        <title>Draft title - Genomic analysis of global carrot germplasm unveils the trajectory of domestication and the origin of high carotenoid orange carrot.</title>
        <authorList>
            <person name="Iorizzo M."/>
            <person name="Ellison S."/>
            <person name="Senalik D."/>
            <person name="Macko-Podgorni A."/>
            <person name="Grzebelus D."/>
            <person name="Bostan H."/>
            <person name="Rolling W."/>
            <person name="Curaba J."/>
            <person name="Simon P."/>
        </authorList>
    </citation>
    <scope>NUCLEOTIDE SEQUENCE</scope>
    <source>
        <tissue evidence="4">Leaf</tissue>
    </source>
</reference>
<reference evidence="4" key="1">
    <citation type="journal article" date="2016" name="Nat. Genet.">
        <title>A high-quality carrot genome assembly provides new insights into carotenoid accumulation and asterid genome evolution.</title>
        <authorList>
            <person name="Iorizzo M."/>
            <person name="Ellison S."/>
            <person name="Senalik D."/>
            <person name="Zeng P."/>
            <person name="Satapoomin P."/>
            <person name="Huang J."/>
            <person name="Bowman M."/>
            <person name="Iovene M."/>
            <person name="Sanseverino W."/>
            <person name="Cavagnaro P."/>
            <person name="Yildiz M."/>
            <person name="Macko-Podgorni A."/>
            <person name="Moranska E."/>
            <person name="Grzebelus E."/>
            <person name="Grzebelus D."/>
            <person name="Ashrafi H."/>
            <person name="Zheng Z."/>
            <person name="Cheng S."/>
            <person name="Spooner D."/>
            <person name="Van Deynze A."/>
            <person name="Simon P."/>
        </authorList>
    </citation>
    <scope>NUCLEOTIDE SEQUENCE</scope>
    <source>
        <tissue evidence="4">Leaf</tissue>
    </source>
</reference>
<evidence type="ECO:0000256" key="2">
    <source>
        <dbReference type="ARBA" id="ARBA00022803"/>
    </source>
</evidence>
<dbReference type="GO" id="GO:0009658">
    <property type="term" value="P:chloroplast organization"/>
    <property type="evidence" value="ECO:0007669"/>
    <property type="project" value="TreeGrafter"/>
</dbReference>
<dbReference type="Gene3D" id="1.25.40.10">
    <property type="entry name" value="Tetratricopeptide repeat domain"/>
    <property type="match status" value="2"/>
</dbReference>
<evidence type="ECO:0000256" key="3">
    <source>
        <dbReference type="PROSITE-ProRule" id="PRU00339"/>
    </source>
</evidence>
<dbReference type="InterPro" id="IPR019734">
    <property type="entry name" value="TPR_rpt"/>
</dbReference>
<organism evidence="4 5">
    <name type="scientific">Daucus carota subsp. sativus</name>
    <name type="common">Carrot</name>
    <dbReference type="NCBI Taxonomy" id="79200"/>
    <lineage>
        <taxon>Eukaryota</taxon>
        <taxon>Viridiplantae</taxon>
        <taxon>Streptophyta</taxon>
        <taxon>Embryophyta</taxon>
        <taxon>Tracheophyta</taxon>
        <taxon>Spermatophyta</taxon>
        <taxon>Magnoliopsida</taxon>
        <taxon>eudicotyledons</taxon>
        <taxon>Gunneridae</taxon>
        <taxon>Pentapetalae</taxon>
        <taxon>asterids</taxon>
        <taxon>campanulids</taxon>
        <taxon>Apiales</taxon>
        <taxon>Apiaceae</taxon>
        <taxon>Apioideae</taxon>
        <taxon>Scandiceae</taxon>
        <taxon>Daucinae</taxon>
        <taxon>Daucus</taxon>
        <taxon>Daucus sect. Daucus</taxon>
    </lineage>
</organism>
<keyword evidence="2 3" id="KW-0802">TPR repeat</keyword>
<dbReference type="SMART" id="SM00028">
    <property type="entry name" value="TPR"/>
    <property type="match status" value="6"/>
</dbReference>
<dbReference type="Proteomes" id="UP000077755">
    <property type="component" value="Chromosome 3"/>
</dbReference>
<name>A0AAF0WRF8_DAUCS</name>
<dbReference type="EMBL" id="CP093345">
    <property type="protein sequence ID" value="WOG92770.1"/>
    <property type="molecule type" value="Genomic_DNA"/>
</dbReference>
<evidence type="ECO:0008006" key="6">
    <source>
        <dbReference type="Google" id="ProtNLM"/>
    </source>
</evidence>
<gene>
    <name evidence="4" type="ORF">DCAR_0312046</name>
</gene>
<dbReference type="GO" id="GO:0009507">
    <property type="term" value="C:chloroplast"/>
    <property type="evidence" value="ECO:0007669"/>
    <property type="project" value="TreeGrafter"/>
</dbReference>
<dbReference type="AlphaFoldDB" id="A0AAF0WRF8"/>
<sequence length="581" mass="64769">MGSATPSLSSLVNSPSISPINYYRMNQMFLGVHSAQLPTHIVSLSVCLSNHNPNISNYLIYSGAPSSRVSVRCFAATGSLNLDSAVQRNLWDSSDSQRSDRKPNTSKKSFDKDFELMLQELFDEIKSMIMMGNNNDALDLLEANYESVKQQIDAGDEGIEQAAILDVIALGYVAMGDLKMVEFLLNLLNKAVNELLDDEPLLDSVLTHMGSMYTTLGKFDNSMHMYRRALGIIEAKYGRNSNLLVTPLLGIGKVLGLIGRVTKATDIYNQAINVLETNMGAESEQLVLPLFALGNLLIKEGKTTDAENAFLRILNIYKILYGEGDERVGMTMCSLANVKCAEGNVDDAILLYQNALLLLKDSKNVSSNNGRIEKVMIDLAELLHSVGRGKEGRELLEECLLITEQHRGKEHPDTVTHLMNLATSYSRSKNFVEAERLLRTSLKIMSKTVSPDDQSISFPMLNLAVTLYNLDQNEEAEQLALEVLLIREKSFGKDSLPVGEALDCLVSIQSRLGKDDKELLGHLQRVLKIQEKAFGNDSEEVIGTLKKILFYLDKMGKKNEKFPVQKRLSMLRTKYKEMIRH</sequence>
<keyword evidence="1" id="KW-0677">Repeat</keyword>